<dbReference type="OrthoDB" id="29558at2759"/>
<evidence type="ECO:0000256" key="3">
    <source>
        <dbReference type="ARBA" id="ARBA00017057"/>
    </source>
</evidence>
<keyword evidence="4 9" id="KW-0812">Transmembrane</keyword>
<keyword evidence="7 9" id="KW-0472">Membrane</keyword>
<name>A0A8R1V2S9_PRIPA</name>
<evidence type="ECO:0000256" key="8">
    <source>
        <dbReference type="ARBA" id="ARBA00045608"/>
    </source>
</evidence>
<gene>
    <name evidence="10" type="primary">WBGene00304313</name>
</gene>
<feature type="transmembrane region" description="Helical" evidence="9">
    <location>
        <begin position="50"/>
        <end position="69"/>
    </location>
</feature>
<keyword evidence="6 9" id="KW-1133">Transmembrane helix</keyword>
<protein>
    <recommendedName>
        <fullName evidence="3 9">Signal peptidase complex subunit 2</fullName>
    </recommendedName>
</protein>
<comment type="function">
    <text evidence="8 9">Component of the signal peptidase complex (SPC) which catalyzes the cleavage of N-terminal signal sequences from nascent proteins as they are translocated into the lumen of the endoplasmic reticulum. Enhances the enzymatic activity of SPC and facilitates the interactions between different components of the translocation site.</text>
</comment>
<evidence type="ECO:0000313" key="10">
    <source>
        <dbReference type="EnsemblMetazoa" id="PPA46534.1"/>
    </source>
</evidence>
<dbReference type="InterPro" id="IPR009582">
    <property type="entry name" value="Spc2/SPCS2"/>
</dbReference>
<dbReference type="GO" id="GO:0006465">
    <property type="term" value="P:signal peptide processing"/>
    <property type="evidence" value="ECO:0000318"/>
    <property type="project" value="GO_Central"/>
</dbReference>
<reference evidence="10" key="2">
    <citation type="submission" date="2022-06" db="UniProtKB">
        <authorList>
            <consortium name="EnsemblMetazoa"/>
        </authorList>
    </citation>
    <scope>IDENTIFICATION</scope>
    <source>
        <strain evidence="10">PS312</strain>
    </source>
</reference>
<evidence type="ECO:0000256" key="2">
    <source>
        <dbReference type="ARBA" id="ARBA00007324"/>
    </source>
</evidence>
<sequence>PDMTNKDDVPPKINKWDGQTVKNTLDDEIRRVLNNLSGWKEIHSLMNGRLIISFIAVCFSAVAIVYDYYHPFPKSKIILAICSVSYFILMGILYLYQWYVERNTFYQAQEVITSSKKRQWKWNSDLPSYDDKYTISAEYYADGRSGKGSVTKSIANFFDEDGQVVRPRVKAEVMDLYKRLASKDE</sequence>
<keyword evidence="5 9" id="KW-0256">Endoplasmic reticulum</keyword>
<proteinExistence type="inferred from homology"/>
<keyword evidence="11" id="KW-1185">Reference proteome</keyword>
<dbReference type="Proteomes" id="UP000005239">
    <property type="component" value="Unassembled WGS sequence"/>
</dbReference>
<reference evidence="11" key="1">
    <citation type="journal article" date="2008" name="Nat. Genet.">
        <title>The Pristionchus pacificus genome provides a unique perspective on nematode lifestyle and parasitism.</title>
        <authorList>
            <person name="Dieterich C."/>
            <person name="Clifton S.W."/>
            <person name="Schuster L.N."/>
            <person name="Chinwalla A."/>
            <person name="Delehaunty K."/>
            <person name="Dinkelacker I."/>
            <person name="Fulton L."/>
            <person name="Fulton R."/>
            <person name="Godfrey J."/>
            <person name="Minx P."/>
            <person name="Mitreva M."/>
            <person name="Roeseler W."/>
            <person name="Tian H."/>
            <person name="Witte H."/>
            <person name="Yang S.P."/>
            <person name="Wilson R.K."/>
            <person name="Sommer R.J."/>
        </authorList>
    </citation>
    <scope>NUCLEOTIDE SEQUENCE [LARGE SCALE GENOMIC DNA]</scope>
    <source>
        <strain evidence="11">PS312</strain>
    </source>
</reference>
<comment type="similarity">
    <text evidence="2 9">Belongs to the SPCS2 family.</text>
</comment>
<evidence type="ECO:0000256" key="9">
    <source>
        <dbReference type="RuleBase" id="RU368033"/>
    </source>
</evidence>
<dbReference type="AlphaFoldDB" id="A0A8R1V2S9"/>
<evidence type="ECO:0000256" key="1">
    <source>
        <dbReference type="ARBA" id="ARBA00004477"/>
    </source>
</evidence>
<dbReference type="EnsemblMetazoa" id="PPA46534.1">
    <property type="protein sequence ID" value="PPA46534.1"/>
    <property type="gene ID" value="WBGene00304313"/>
</dbReference>
<evidence type="ECO:0000256" key="7">
    <source>
        <dbReference type="ARBA" id="ARBA00023136"/>
    </source>
</evidence>
<dbReference type="GO" id="GO:0008233">
    <property type="term" value="F:peptidase activity"/>
    <property type="evidence" value="ECO:0007669"/>
    <property type="project" value="UniProtKB-UniRule"/>
</dbReference>
<dbReference type="PANTHER" id="PTHR13085">
    <property type="entry name" value="MICROSOMAL SIGNAL PEPTIDASE 25 KDA SUBUNIT"/>
    <property type="match status" value="1"/>
</dbReference>
<evidence type="ECO:0000313" key="11">
    <source>
        <dbReference type="Proteomes" id="UP000005239"/>
    </source>
</evidence>
<dbReference type="GO" id="GO:0005787">
    <property type="term" value="C:signal peptidase complex"/>
    <property type="evidence" value="ECO:0000318"/>
    <property type="project" value="GO_Central"/>
</dbReference>
<organism evidence="10 11">
    <name type="scientific">Pristionchus pacificus</name>
    <name type="common">Parasitic nematode worm</name>
    <dbReference type="NCBI Taxonomy" id="54126"/>
    <lineage>
        <taxon>Eukaryota</taxon>
        <taxon>Metazoa</taxon>
        <taxon>Ecdysozoa</taxon>
        <taxon>Nematoda</taxon>
        <taxon>Chromadorea</taxon>
        <taxon>Rhabditida</taxon>
        <taxon>Rhabditina</taxon>
        <taxon>Diplogasteromorpha</taxon>
        <taxon>Diplogasteroidea</taxon>
        <taxon>Neodiplogasteridae</taxon>
        <taxon>Pristionchus</taxon>
    </lineage>
</organism>
<dbReference type="GO" id="GO:0045047">
    <property type="term" value="P:protein targeting to ER"/>
    <property type="evidence" value="ECO:0000318"/>
    <property type="project" value="GO_Central"/>
</dbReference>
<evidence type="ECO:0000256" key="4">
    <source>
        <dbReference type="ARBA" id="ARBA00022692"/>
    </source>
</evidence>
<dbReference type="PANTHER" id="PTHR13085:SF0">
    <property type="entry name" value="SIGNAL PEPTIDASE COMPLEX SUBUNIT 2"/>
    <property type="match status" value="1"/>
</dbReference>
<evidence type="ECO:0000256" key="6">
    <source>
        <dbReference type="ARBA" id="ARBA00022989"/>
    </source>
</evidence>
<evidence type="ECO:0000256" key="5">
    <source>
        <dbReference type="ARBA" id="ARBA00022824"/>
    </source>
</evidence>
<feature type="transmembrane region" description="Helical" evidence="9">
    <location>
        <begin position="75"/>
        <end position="96"/>
    </location>
</feature>
<dbReference type="Pfam" id="PF06703">
    <property type="entry name" value="SPC25"/>
    <property type="match status" value="1"/>
</dbReference>
<comment type="subcellular location">
    <subcellularLocation>
        <location evidence="1 9">Endoplasmic reticulum membrane</location>
        <topology evidence="1 9">Multi-pass membrane protein</topology>
    </subcellularLocation>
</comment>
<accession>A0A8R1V2S9</accession>